<reference evidence="13 14" key="1">
    <citation type="submission" date="2016-11" db="EMBL/GenBank/DDBJ databases">
        <authorList>
            <person name="Hagglund E."/>
            <person name="Bystrom M."/>
            <person name="Naslund J."/>
            <person name="Stenberg P."/>
            <person name="Sjodin A."/>
        </authorList>
    </citation>
    <scope>NUCLEOTIDE SEQUENCE [LARGE SCALE GENOMIC DNA]</scope>
    <source>
        <strain evidence="13 14">CCUG 58020</strain>
    </source>
</reference>
<keyword evidence="5 10" id="KW-0812">Transmembrane</keyword>
<dbReference type="Gene3D" id="6.20.330.10">
    <property type="match status" value="1"/>
</dbReference>
<keyword evidence="7" id="KW-0720">Serine protease</keyword>
<evidence type="ECO:0000256" key="7">
    <source>
        <dbReference type="ARBA" id="ARBA00022825"/>
    </source>
</evidence>
<feature type="domain" description="Peptidase S49 N-terminal proteobacteria" evidence="12">
    <location>
        <begin position="9"/>
        <end position="150"/>
    </location>
</feature>
<dbReference type="NCBIfam" id="NF008745">
    <property type="entry name" value="PRK11778.1"/>
    <property type="match status" value="1"/>
</dbReference>
<keyword evidence="6" id="KW-0378">Hydrolase</keyword>
<dbReference type="SUPFAM" id="SSF52096">
    <property type="entry name" value="ClpP/crotonase"/>
    <property type="match status" value="1"/>
</dbReference>
<dbReference type="Gene3D" id="3.90.226.10">
    <property type="entry name" value="2-enoyl-CoA Hydratase, Chain A, domain 1"/>
    <property type="match status" value="1"/>
</dbReference>
<dbReference type="AlphaFoldDB" id="A0AAC9J4X3"/>
<evidence type="ECO:0000313" key="14">
    <source>
        <dbReference type="Proteomes" id="UP000182459"/>
    </source>
</evidence>
<feature type="domain" description="Peptidase S49" evidence="11">
    <location>
        <begin position="154"/>
        <end position="293"/>
    </location>
</feature>
<evidence type="ECO:0000256" key="8">
    <source>
        <dbReference type="ARBA" id="ARBA00022989"/>
    </source>
</evidence>
<keyword evidence="3" id="KW-1003">Cell membrane</keyword>
<evidence type="ECO:0000256" key="3">
    <source>
        <dbReference type="ARBA" id="ARBA00022475"/>
    </source>
</evidence>
<dbReference type="GO" id="GO:0005886">
    <property type="term" value="C:plasma membrane"/>
    <property type="evidence" value="ECO:0007669"/>
    <property type="project" value="UniProtKB-SubCell"/>
</dbReference>
<dbReference type="Pfam" id="PF01343">
    <property type="entry name" value="Peptidase_S49"/>
    <property type="match status" value="1"/>
</dbReference>
<sequence>MWYQGFIGFVFFTLSTVLVVAAIVIVIGSFFSLLSRAKQEAANLAKGRLEINEVATEYKHTKQQLLESLLEKKEYKKFLKEQKKLDKQDKPKQKVFVINFKGDIHASQVENLRNEVSAILAVANTEDEIIVRIDSPGGVVNGYGFAAAQLERIRQAGINLTVCIDQVAASGGYMMSAVAHKIIAAPFAIVGSIGVVGTIPNIRELLEKNGINVEMHTSGEYKRTLTTVGINTEEGRNKFKQDLESIHQLFKKHILVYRPSLDINKVATGEYWFGKDALELGLVDKIQTYDDYLIDLLNKHHDVYEVSYVIKKEKGFLRSKLSMLKRTMTNLLYARKII</sequence>
<evidence type="ECO:0000259" key="12">
    <source>
        <dbReference type="Pfam" id="PF08496"/>
    </source>
</evidence>
<evidence type="ECO:0000313" key="13">
    <source>
        <dbReference type="EMBL" id="APD50349.1"/>
    </source>
</evidence>
<dbReference type="EMBL" id="CP018093">
    <property type="protein sequence ID" value="APD50349.1"/>
    <property type="molecule type" value="Genomic_DNA"/>
</dbReference>
<dbReference type="Pfam" id="PF08496">
    <property type="entry name" value="Peptidase_S49_N"/>
    <property type="match status" value="1"/>
</dbReference>
<dbReference type="CDD" id="cd07023">
    <property type="entry name" value="S49_Sppa_N_C"/>
    <property type="match status" value="1"/>
</dbReference>
<dbReference type="Proteomes" id="UP000182459">
    <property type="component" value="Chromosome"/>
</dbReference>
<evidence type="ECO:0000256" key="6">
    <source>
        <dbReference type="ARBA" id="ARBA00022801"/>
    </source>
</evidence>
<evidence type="ECO:0000256" key="9">
    <source>
        <dbReference type="ARBA" id="ARBA00023136"/>
    </source>
</evidence>
<accession>A0AAC9J4X3</accession>
<keyword evidence="4 13" id="KW-0645">Protease</keyword>
<dbReference type="GO" id="GO:0006508">
    <property type="term" value="P:proteolysis"/>
    <property type="evidence" value="ECO:0007669"/>
    <property type="project" value="UniProtKB-KW"/>
</dbReference>
<comment type="similarity">
    <text evidence="2">Belongs to the peptidase S49 family.</text>
</comment>
<protein>
    <submittedName>
        <fullName evidence="13">Protease SohB</fullName>
    </submittedName>
</protein>
<feature type="transmembrane region" description="Helical" evidence="10">
    <location>
        <begin position="6"/>
        <end position="34"/>
    </location>
</feature>
<evidence type="ECO:0000259" key="11">
    <source>
        <dbReference type="Pfam" id="PF01343"/>
    </source>
</evidence>
<organism evidence="13 14">
    <name type="scientific">Francisella hispaniensis FSC454</name>
    <dbReference type="NCBI Taxonomy" id="1088883"/>
    <lineage>
        <taxon>Bacteria</taxon>
        <taxon>Pseudomonadati</taxon>
        <taxon>Pseudomonadota</taxon>
        <taxon>Gammaproteobacteria</taxon>
        <taxon>Thiotrichales</taxon>
        <taxon>Francisellaceae</taxon>
        <taxon>Francisella</taxon>
    </lineage>
</organism>
<dbReference type="InterPro" id="IPR002142">
    <property type="entry name" value="Peptidase_S49"/>
</dbReference>
<keyword evidence="9 10" id="KW-0472">Membrane</keyword>
<evidence type="ECO:0000256" key="2">
    <source>
        <dbReference type="ARBA" id="ARBA00008683"/>
    </source>
</evidence>
<dbReference type="GO" id="GO:0004252">
    <property type="term" value="F:serine-type endopeptidase activity"/>
    <property type="evidence" value="ECO:0007669"/>
    <property type="project" value="InterPro"/>
</dbReference>
<dbReference type="PANTHER" id="PTHR42987">
    <property type="entry name" value="PEPTIDASE S49"/>
    <property type="match status" value="1"/>
</dbReference>
<evidence type="ECO:0000256" key="10">
    <source>
        <dbReference type="SAM" id="Phobius"/>
    </source>
</evidence>
<dbReference type="KEGG" id="fhi:FSC454_03990"/>
<evidence type="ECO:0000256" key="1">
    <source>
        <dbReference type="ARBA" id="ARBA00004236"/>
    </source>
</evidence>
<dbReference type="RefSeq" id="WP_066044735.1">
    <property type="nucleotide sequence ID" value="NZ_CP018093.1"/>
</dbReference>
<comment type="subcellular location">
    <subcellularLocation>
        <location evidence="1">Cell membrane</location>
    </subcellularLocation>
</comment>
<dbReference type="InterPro" id="IPR013703">
    <property type="entry name" value="Peptidase_S49_N_proteobac"/>
</dbReference>
<proteinExistence type="inferred from homology"/>
<name>A0AAC9J4X3_9GAMM</name>
<evidence type="ECO:0000256" key="5">
    <source>
        <dbReference type="ARBA" id="ARBA00022692"/>
    </source>
</evidence>
<keyword evidence="14" id="KW-1185">Reference proteome</keyword>
<evidence type="ECO:0000256" key="4">
    <source>
        <dbReference type="ARBA" id="ARBA00022670"/>
    </source>
</evidence>
<dbReference type="InterPro" id="IPR047272">
    <property type="entry name" value="S49_SppA_C"/>
</dbReference>
<dbReference type="PANTHER" id="PTHR42987:SF4">
    <property type="entry name" value="PROTEASE SOHB-RELATED"/>
    <property type="match status" value="1"/>
</dbReference>
<gene>
    <name evidence="13" type="ORF">FSC454_03990</name>
</gene>
<keyword evidence="8 10" id="KW-1133">Transmembrane helix</keyword>
<dbReference type="InterPro" id="IPR029045">
    <property type="entry name" value="ClpP/crotonase-like_dom_sf"/>
</dbReference>